<keyword evidence="2" id="KW-1185">Reference proteome</keyword>
<evidence type="ECO:0000313" key="1">
    <source>
        <dbReference type="EMBL" id="KAK1723907.1"/>
    </source>
</evidence>
<dbReference type="AlphaFoldDB" id="A0AAD8UJG2"/>
<dbReference type="Proteomes" id="UP001244207">
    <property type="component" value="Unassembled WGS sequence"/>
</dbReference>
<dbReference type="GeneID" id="85386516"/>
<comment type="caution">
    <text evidence="1">The sequence shown here is derived from an EMBL/GenBank/DDBJ whole genome shotgun (WGS) entry which is preliminary data.</text>
</comment>
<gene>
    <name evidence="1" type="ORF">BDZ83DRAFT_366999</name>
</gene>
<dbReference type="EMBL" id="JAHMHS010000058">
    <property type="protein sequence ID" value="KAK1723907.1"/>
    <property type="molecule type" value="Genomic_DNA"/>
</dbReference>
<protein>
    <submittedName>
        <fullName evidence="1">Uncharacterized protein</fullName>
    </submittedName>
</protein>
<accession>A0AAD8UJG2</accession>
<evidence type="ECO:0000313" key="2">
    <source>
        <dbReference type="Proteomes" id="UP001244207"/>
    </source>
</evidence>
<reference evidence="1" key="1">
    <citation type="submission" date="2021-12" db="EMBL/GenBank/DDBJ databases">
        <title>Comparative genomics, transcriptomics and evolutionary studies reveal genomic signatures of adaptation to plant cell wall in hemibiotrophic fungi.</title>
        <authorList>
            <consortium name="DOE Joint Genome Institute"/>
            <person name="Baroncelli R."/>
            <person name="Diaz J.F."/>
            <person name="Benocci T."/>
            <person name="Peng M."/>
            <person name="Battaglia E."/>
            <person name="Haridas S."/>
            <person name="Andreopoulos W."/>
            <person name="Labutti K."/>
            <person name="Pangilinan J."/>
            <person name="Floch G.L."/>
            <person name="Makela M.R."/>
            <person name="Henrissat B."/>
            <person name="Grigoriev I.V."/>
            <person name="Crouch J.A."/>
            <person name="De Vries R.P."/>
            <person name="Sukno S.A."/>
            <person name="Thon M.R."/>
        </authorList>
    </citation>
    <scope>NUCLEOTIDE SEQUENCE</scope>
    <source>
        <strain evidence="1">CBS 112980</strain>
    </source>
</reference>
<name>A0AAD8UJG2_GLOAC</name>
<organism evidence="1 2">
    <name type="scientific">Glomerella acutata</name>
    <name type="common">Colletotrichum acutatum</name>
    <dbReference type="NCBI Taxonomy" id="27357"/>
    <lineage>
        <taxon>Eukaryota</taxon>
        <taxon>Fungi</taxon>
        <taxon>Dikarya</taxon>
        <taxon>Ascomycota</taxon>
        <taxon>Pezizomycotina</taxon>
        <taxon>Sordariomycetes</taxon>
        <taxon>Hypocreomycetidae</taxon>
        <taxon>Glomerellales</taxon>
        <taxon>Glomerellaceae</taxon>
        <taxon>Colletotrichum</taxon>
        <taxon>Colletotrichum acutatum species complex</taxon>
    </lineage>
</organism>
<proteinExistence type="predicted"/>
<sequence length="69" mass="7326">MGFKKLSVVLVSASHPTILAGAWLVRPTASVSTLGTMMSRIEGRAAVELLDIWVLGTGVCIERQAVGSW</sequence>
<dbReference type="RefSeq" id="XP_060363962.1">
    <property type="nucleotide sequence ID" value="XM_060502617.1"/>
</dbReference>